<dbReference type="InterPro" id="IPR048263">
    <property type="entry name" value="Arb2"/>
</dbReference>
<evidence type="ECO:0000256" key="1">
    <source>
        <dbReference type="SAM" id="MobiDB-lite"/>
    </source>
</evidence>
<proteinExistence type="predicted"/>
<evidence type="ECO:0000259" key="2">
    <source>
        <dbReference type="Pfam" id="PF22749"/>
    </source>
</evidence>
<feature type="domain" description="Arb2" evidence="2">
    <location>
        <begin position="14"/>
        <end position="268"/>
    </location>
</feature>
<dbReference type="GO" id="GO:0005634">
    <property type="term" value="C:nucleus"/>
    <property type="evidence" value="ECO:0007669"/>
    <property type="project" value="TreeGrafter"/>
</dbReference>
<dbReference type="Pfam" id="PF22749">
    <property type="entry name" value="Arb2"/>
    <property type="match status" value="1"/>
</dbReference>
<evidence type="ECO:0000313" key="3">
    <source>
        <dbReference type="EMBL" id="KAG0325693.1"/>
    </source>
</evidence>
<reference evidence="3" key="1">
    <citation type="journal article" date="2020" name="Fungal Divers.">
        <title>Resolving the Mortierellaceae phylogeny through synthesis of multi-gene phylogenetics and phylogenomics.</title>
        <authorList>
            <person name="Vandepol N."/>
            <person name="Liber J."/>
            <person name="Desiro A."/>
            <person name="Na H."/>
            <person name="Kennedy M."/>
            <person name="Barry K."/>
            <person name="Grigoriev I.V."/>
            <person name="Miller A.N."/>
            <person name="O'Donnell K."/>
            <person name="Stajich J.E."/>
            <person name="Bonito G."/>
        </authorList>
    </citation>
    <scope>NUCLEOTIDE SEQUENCE</scope>
    <source>
        <strain evidence="3">REB-010B</strain>
    </source>
</reference>
<comment type="caution">
    <text evidence="3">The sequence shown here is derived from an EMBL/GenBank/DDBJ whole genome shotgun (WGS) entry which is preliminary data.</text>
</comment>
<name>A0A9P6RTT6_9FUNG</name>
<dbReference type="GO" id="GO:0035197">
    <property type="term" value="F:siRNA binding"/>
    <property type="evidence" value="ECO:0007669"/>
    <property type="project" value="TreeGrafter"/>
</dbReference>
<dbReference type="OrthoDB" id="421951at2759"/>
<dbReference type="SUPFAM" id="SSF53474">
    <property type="entry name" value="alpha/beta-Hydrolases"/>
    <property type="match status" value="1"/>
</dbReference>
<keyword evidence="4" id="KW-1185">Reference proteome</keyword>
<gene>
    <name evidence="3" type="ORF">BGZ99_000283</name>
</gene>
<dbReference type="Proteomes" id="UP000738325">
    <property type="component" value="Unassembled WGS sequence"/>
</dbReference>
<dbReference type="InterPro" id="IPR053858">
    <property type="entry name" value="Arb2_dom"/>
</dbReference>
<dbReference type="AlphaFoldDB" id="A0A9P6RTT6"/>
<sequence>MYRRRIKRHPPPVFGDTLEQMGFSIDSDGHLIDATGKRYEFDLKAKNRDYQEAHGRALGVAAMRIMLQRMENELGLIKAVVPIGIDENDTTSPHAHILLSSNVKEAKRVLVLVPGTMEMLGSWSRRILSNHHVEQGSMYDVVRQAREEGYGVAILNPNSHWWVDNQPSVDIPTKKDYALIPHLGSPEQHVDYVLRNFVQNFTSNEISFIAHKYGAHALVQALHAQFESFKDRVSAIAVIESTHSIDAFPDPIFQKWWSLNAVGFIQSEVEEKGKIEYKQHAGCNCIKAGTQQFDFTIVDEMPTVLRFLRSRKGRDNTFEHYKDVLQPENPDDPTTALVAFHIPDEDDDVSANGVPANGEAFATGDGLWQ</sequence>
<evidence type="ECO:0000313" key="4">
    <source>
        <dbReference type="Proteomes" id="UP000738325"/>
    </source>
</evidence>
<protein>
    <recommendedName>
        <fullName evidence="2">Arb2 domain-containing protein</fullName>
    </recommendedName>
</protein>
<dbReference type="EMBL" id="JAAAIP010000104">
    <property type="protein sequence ID" value="KAG0325693.1"/>
    <property type="molecule type" value="Genomic_DNA"/>
</dbReference>
<dbReference type="GO" id="GO:0031048">
    <property type="term" value="P:regulatory ncRNA-mediated heterochromatin formation"/>
    <property type="evidence" value="ECO:0007669"/>
    <property type="project" value="TreeGrafter"/>
</dbReference>
<feature type="region of interest" description="Disordered" evidence="1">
    <location>
        <begin position="349"/>
        <end position="369"/>
    </location>
</feature>
<dbReference type="PANTHER" id="PTHR21357:SF4">
    <property type="entry name" value="FAM172 FAMILY PROTEIN HOMOLOG CG10038"/>
    <property type="match status" value="1"/>
</dbReference>
<dbReference type="PANTHER" id="PTHR21357">
    <property type="entry name" value="FAM172 FAMILY PROTEIN HOMOLOG CG10038"/>
    <property type="match status" value="1"/>
</dbReference>
<organism evidence="3 4">
    <name type="scientific">Dissophora globulifera</name>
    <dbReference type="NCBI Taxonomy" id="979702"/>
    <lineage>
        <taxon>Eukaryota</taxon>
        <taxon>Fungi</taxon>
        <taxon>Fungi incertae sedis</taxon>
        <taxon>Mucoromycota</taxon>
        <taxon>Mortierellomycotina</taxon>
        <taxon>Mortierellomycetes</taxon>
        <taxon>Mortierellales</taxon>
        <taxon>Mortierellaceae</taxon>
        <taxon>Dissophora</taxon>
    </lineage>
</organism>
<accession>A0A9P6RTT6</accession>
<dbReference type="InterPro" id="IPR029058">
    <property type="entry name" value="AB_hydrolase_fold"/>
</dbReference>